<evidence type="ECO:0000259" key="2">
    <source>
        <dbReference type="PROSITE" id="PS50966"/>
    </source>
</evidence>
<comment type="caution">
    <text evidence="3">The sequence shown here is derived from an EMBL/GenBank/DDBJ whole genome shotgun (WGS) entry which is preliminary data.</text>
</comment>
<dbReference type="AlphaFoldDB" id="A0ABD1ERA7"/>
<evidence type="ECO:0000313" key="4">
    <source>
        <dbReference type="Proteomes" id="UP001566132"/>
    </source>
</evidence>
<dbReference type="GO" id="GO:0008270">
    <property type="term" value="F:zinc ion binding"/>
    <property type="evidence" value="ECO:0007669"/>
    <property type="project" value="UniProtKB-KW"/>
</dbReference>
<proteinExistence type="predicted"/>
<dbReference type="EMBL" id="JBDJPC010000005">
    <property type="protein sequence ID" value="KAL1501316.1"/>
    <property type="molecule type" value="Genomic_DNA"/>
</dbReference>
<keyword evidence="4" id="KW-1185">Reference proteome</keyword>
<sequence length="156" mass="18054">MDTNKKMLIKSFIPTKAFNLFKEAESSYKQQGSFSNKILENLYSYFGESFADATELLEKCRIIQYTTTDSLRTVYEVSLTSLEQYLIYDNINYCPCDDFKIQVLELNNNISCKHVLVVYLAKITSNVKVEKLNDELFSDFLNMQLNRLSECGDISV</sequence>
<protein>
    <recommendedName>
        <fullName evidence="2">SWIM-type domain-containing protein</fullName>
    </recommendedName>
</protein>
<reference evidence="3 4" key="1">
    <citation type="submission" date="2024-05" db="EMBL/GenBank/DDBJ databases">
        <title>Genetic variation in Jamaican populations of the coffee berry borer (Hypothenemus hampei).</title>
        <authorList>
            <person name="Errbii M."/>
            <person name="Myrie A."/>
        </authorList>
    </citation>
    <scope>NUCLEOTIDE SEQUENCE [LARGE SCALE GENOMIC DNA]</scope>
    <source>
        <strain evidence="3">JA-Hopewell-2020-01-JO</strain>
        <tissue evidence="3">Whole body</tissue>
    </source>
</reference>
<gene>
    <name evidence="3" type="ORF">ABEB36_006659</name>
</gene>
<evidence type="ECO:0000313" key="3">
    <source>
        <dbReference type="EMBL" id="KAL1501316.1"/>
    </source>
</evidence>
<keyword evidence="1" id="KW-0862">Zinc</keyword>
<evidence type="ECO:0000256" key="1">
    <source>
        <dbReference type="PROSITE-ProRule" id="PRU00325"/>
    </source>
</evidence>
<dbReference type="PANTHER" id="PTHR28498:SF1">
    <property type="entry name" value="ZINC FINGER SWIM DOMAIN-CONTAINING PROTEIN 7"/>
    <property type="match status" value="1"/>
</dbReference>
<accession>A0ABD1ERA7</accession>
<dbReference type="PROSITE" id="PS50966">
    <property type="entry name" value="ZF_SWIM"/>
    <property type="match status" value="1"/>
</dbReference>
<name>A0ABD1ERA7_HYPHA</name>
<feature type="domain" description="SWIM-type" evidence="2">
    <location>
        <begin position="75"/>
        <end position="123"/>
    </location>
</feature>
<organism evidence="3 4">
    <name type="scientific">Hypothenemus hampei</name>
    <name type="common">Coffee berry borer</name>
    <dbReference type="NCBI Taxonomy" id="57062"/>
    <lineage>
        <taxon>Eukaryota</taxon>
        <taxon>Metazoa</taxon>
        <taxon>Ecdysozoa</taxon>
        <taxon>Arthropoda</taxon>
        <taxon>Hexapoda</taxon>
        <taxon>Insecta</taxon>
        <taxon>Pterygota</taxon>
        <taxon>Neoptera</taxon>
        <taxon>Endopterygota</taxon>
        <taxon>Coleoptera</taxon>
        <taxon>Polyphaga</taxon>
        <taxon>Cucujiformia</taxon>
        <taxon>Curculionidae</taxon>
        <taxon>Scolytinae</taxon>
        <taxon>Hypothenemus</taxon>
    </lineage>
</organism>
<keyword evidence="1" id="KW-0863">Zinc-finger</keyword>
<keyword evidence="1" id="KW-0479">Metal-binding</keyword>
<dbReference type="InterPro" id="IPR007527">
    <property type="entry name" value="Znf_SWIM"/>
</dbReference>
<dbReference type="Proteomes" id="UP001566132">
    <property type="component" value="Unassembled WGS sequence"/>
</dbReference>
<dbReference type="PANTHER" id="PTHR28498">
    <property type="entry name" value="ZINC FINGER SWIM DOMAIN-CONTAINING PROTEIN 7"/>
    <property type="match status" value="1"/>
</dbReference>